<dbReference type="InterPro" id="IPR029753">
    <property type="entry name" value="D-isomer_DH_CS"/>
</dbReference>
<evidence type="ECO:0000256" key="4">
    <source>
        <dbReference type="RuleBase" id="RU003719"/>
    </source>
</evidence>
<evidence type="ECO:0000259" key="6">
    <source>
        <dbReference type="Pfam" id="PF02826"/>
    </source>
</evidence>
<feature type="domain" description="D-isomer specific 2-hydroxyacid dehydrogenase catalytic" evidence="5">
    <location>
        <begin position="11"/>
        <end position="312"/>
    </location>
</feature>
<sequence>MEKFKVLIPLPVSQEALDIFEQHDCTVICLPNDSEQEIEKYIEEVDAILLRTTNFRKEMIDKARNLKIIARHGVGFDQIDVEYAISKGIQVCYAPLSNINSVAEHTVMLMMALAKRVNEGQIAVRTNQFNKRNGLLGIELKDKTVGLIGLGNIGKLVAQKCHFGFGMNIIAYDPYVKELNEEYIHLEDSLEKLLKSADFISLHVPYLPETHHLIGERELEHMKPTSYLINAARGGILDEQAVLTAIHNGVIAGAALDVFEGEPFDINEGWYSVEQAVLTPHVAALTIDAMRDMAIVTATQIVDVKCGNQPSFSLNEQVARR</sequence>
<dbReference type="PROSITE" id="PS00671">
    <property type="entry name" value="D_2_HYDROXYACID_DH_3"/>
    <property type="match status" value="1"/>
</dbReference>
<dbReference type="SUPFAM" id="SSF52283">
    <property type="entry name" value="Formate/glycerate dehydrogenase catalytic domain-like"/>
    <property type="match status" value="1"/>
</dbReference>
<feature type="domain" description="D-isomer specific 2-hydroxyacid dehydrogenase NAD-binding" evidence="6">
    <location>
        <begin position="107"/>
        <end position="283"/>
    </location>
</feature>
<gene>
    <name evidence="7" type="ORF">QYB95_08100</name>
</gene>
<organism evidence="7 8">
    <name type="scientific">Ureibacillus aquaedulcis</name>
    <dbReference type="NCBI Taxonomy" id="3058421"/>
    <lineage>
        <taxon>Bacteria</taxon>
        <taxon>Bacillati</taxon>
        <taxon>Bacillota</taxon>
        <taxon>Bacilli</taxon>
        <taxon>Bacillales</taxon>
        <taxon>Caryophanaceae</taxon>
        <taxon>Ureibacillus</taxon>
    </lineage>
</organism>
<comment type="caution">
    <text evidence="7">The sequence shown here is derived from an EMBL/GenBank/DDBJ whole genome shotgun (WGS) entry which is preliminary data.</text>
</comment>
<dbReference type="PANTHER" id="PTHR42789">
    <property type="entry name" value="D-ISOMER SPECIFIC 2-HYDROXYACID DEHYDROGENASE FAMILY PROTEIN (AFU_ORTHOLOGUE AFUA_6G10090)"/>
    <property type="match status" value="1"/>
</dbReference>
<dbReference type="Pfam" id="PF02826">
    <property type="entry name" value="2-Hacid_dh_C"/>
    <property type="match status" value="1"/>
</dbReference>
<dbReference type="RefSeq" id="WP_301137809.1">
    <property type="nucleotide sequence ID" value="NZ_JAUHTQ010000004.1"/>
</dbReference>
<dbReference type="Proteomes" id="UP001172743">
    <property type="component" value="Unassembled WGS sequence"/>
</dbReference>
<dbReference type="PANTHER" id="PTHR42789:SF1">
    <property type="entry name" value="D-ISOMER SPECIFIC 2-HYDROXYACID DEHYDROGENASE FAMILY PROTEIN (AFU_ORTHOLOGUE AFUA_6G10090)"/>
    <property type="match status" value="1"/>
</dbReference>
<accession>A0ABT8GQ21</accession>
<dbReference type="InterPro" id="IPR006140">
    <property type="entry name" value="D-isomer_DH_NAD-bd"/>
</dbReference>
<reference evidence="7" key="1">
    <citation type="submission" date="2023-07" db="EMBL/GenBank/DDBJ databases">
        <title>Ureibacillus sp. isolated from freshwater well.</title>
        <authorList>
            <person name="Kirdat K."/>
            <person name="Bhatt A."/>
            <person name="Teware R."/>
            <person name="Bhavsar Y."/>
            <person name="Yadav A."/>
        </authorList>
    </citation>
    <scope>NUCLEOTIDE SEQUENCE</scope>
    <source>
        <strain evidence="7">BA0131</strain>
    </source>
</reference>
<evidence type="ECO:0000313" key="8">
    <source>
        <dbReference type="Proteomes" id="UP001172743"/>
    </source>
</evidence>
<dbReference type="InterPro" id="IPR036291">
    <property type="entry name" value="NAD(P)-bd_dom_sf"/>
</dbReference>
<dbReference type="CDD" id="cd12173">
    <property type="entry name" value="PGDH_4"/>
    <property type="match status" value="1"/>
</dbReference>
<name>A0ABT8GQ21_9BACL</name>
<proteinExistence type="inferred from homology"/>
<evidence type="ECO:0000256" key="1">
    <source>
        <dbReference type="ARBA" id="ARBA00005854"/>
    </source>
</evidence>
<dbReference type="EMBL" id="JAUHTQ010000004">
    <property type="protein sequence ID" value="MDN4493494.1"/>
    <property type="molecule type" value="Genomic_DNA"/>
</dbReference>
<evidence type="ECO:0000256" key="3">
    <source>
        <dbReference type="ARBA" id="ARBA00023027"/>
    </source>
</evidence>
<evidence type="ECO:0000313" key="7">
    <source>
        <dbReference type="EMBL" id="MDN4493494.1"/>
    </source>
</evidence>
<protein>
    <submittedName>
        <fullName evidence="7">Hydroxyacid dehydrogenase</fullName>
    </submittedName>
</protein>
<dbReference type="SUPFAM" id="SSF51735">
    <property type="entry name" value="NAD(P)-binding Rossmann-fold domains"/>
    <property type="match status" value="1"/>
</dbReference>
<dbReference type="Pfam" id="PF00389">
    <property type="entry name" value="2-Hacid_dh"/>
    <property type="match status" value="1"/>
</dbReference>
<dbReference type="Gene3D" id="3.40.50.720">
    <property type="entry name" value="NAD(P)-binding Rossmann-like Domain"/>
    <property type="match status" value="2"/>
</dbReference>
<keyword evidence="3" id="KW-0520">NAD</keyword>
<evidence type="ECO:0000259" key="5">
    <source>
        <dbReference type="Pfam" id="PF00389"/>
    </source>
</evidence>
<evidence type="ECO:0000256" key="2">
    <source>
        <dbReference type="ARBA" id="ARBA00023002"/>
    </source>
</evidence>
<keyword evidence="2 4" id="KW-0560">Oxidoreductase</keyword>
<keyword evidence="8" id="KW-1185">Reference proteome</keyword>
<comment type="similarity">
    <text evidence="1 4">Belongs to the D-isomer specific 2-hydroxyacid dehydrogenase family.</text>
</comment>
<dbReference type="InterPro" id="IPR006139">
    <property type="entry name" value="D-isomer_2_OHA_DH_cat_dom"/>
</dbReference>
<dbReference type="InterPro" id="IPR050857">
    <property type="entry name" value="D-2-hydroxyacid_DH"/>
</dbReference>
<dbReference type="PROSITE" id="PS00670">
    <property type="entry name" value="D_2_HYDROXYACID_DH_2"/>
    <property type="match status" value="1"/>
</dbReference>